<name>A0AAV4H8U7_9GAST</name>
<organism evidence="1 2">
    <name type="scientific">Elysia marginata</name>
    <dbReference type="NCBI Taxonomy" id="1093978"/>
    <lineage>
        <taxon>Eukaryota</taxon>
        <taxon>Metazoa</taxon>
        <taxon>Spiralia</taxon>
        <taxon>Lophotrochozoa</taxon>
        <taxon>Mollusca</taxon>
        <taxon>Gastropoda</taxon>
        <taxon>Heterobranchia</taxon>
        <taxon>Euthyneura</taxon>
        <taxon>Panpulmonata</taxon>
        <taxon>Sacoglossa</taxon>
        <taxon>Placobranchoidea</taxon>
        <taxon>Plakobranchidae</taxon>
        <taxon>Elysia</taxon>
    </lineage>
</organism>
<proteinExistence type="predicted"/>
<comment type="caution">
    <text evidence="1">The sequence shown here is derived from an EMBL/GenBank/DDBJ whole genome shotgun (WGS) entry which is preliminary data.</text>
</comment>
<dbReference type="EMBL" id="BMAT01005456">
    <property type="protein sequence ID" value="GFR93513.1"/>
    <property type="molecule type" value="Genomic_DNA"/>
</dbReference>
<protein>
    <submittedName>
        <fullName evidence="1">Uncharacterized protein</fullName>
    </submittedName>
</protein>
<evidence type="ECO:0000313" key="2">
    <source>
        <dbReference type="Proteomes" id="UP000762676"/>
    </source>
</evidence>
<evidence type="ECO:0000313" key="1">
    <source>
        <dbReference type="EMBL" id="GFR93513.1"/>
    </source>
</evidence>
<accession>A0AAV4H8U7</accession>
<dbReference type="Proteomes" id="UP000762676">
    <property type="component" value="Unassembled WGS sequence"/>
</dbReference>
<keyword evidence="2" id="KW-1185">Reference proteome</keyword>
<sequence>MFYNRSLANGLREPIGVSIFSRPFWMFSPMGFVFLSGPITHSLKCLSQLSVTSAEPPLSSALQDRWLPGRPVQSVMTCVSPNEPLPGPPGRDTIASTCSRLLSKGRDTPQFALAIHRYRSLGNQASCATGDSQ</sequence>
<reference evidence="1 2" key="1">
    <citation type="journal article" date="2021" name="Elife">
        <title>Chloroplast acquisition without the gene transfer in kleptoplastic sea slugs, Plakobranchus ocellatus.</title>
        <authorList>
            <person name="Maeda T."/>
            <person name="Takahashi S."/>
            <person name="Yoshida T."/>
            <person name="Shimamura S."/>
            <person name="Takaki Y."/>
            <person name="Nagai Y."/>
            <person name="Toyoda A."/>
            <person name="Suzuki Y."/>
            <person name="Arimoto A."/>
            <person name="Ishii H."/>
            <person name="Satoh N."/>
            <person name="Nishiyama T."/>
            <person name="Hasebe M."/>
            <person name="Maruyama T."/>
            <person name="Minagawa J."/>
            <person name="Obokata J."/>
            <person name="Shigenobu S."/>
        </authorList>
    </citation>
    <scope>NUCLEOTIDE SEQUENCE [LARGE SCALE GENOMIC DNA]</scope>
</reference>
<gene>
    <name evidence="1" type="ORF">ElyMa_002645600</name>
</gene>
<dbReference type="AlphaFoldDB" id="A0AAV4H8U7"/>